<evidence type="ECO:0000256" key="1">
    <source>
        <dbReference type="ARBA" id="ARBA00004141"/>
    </source>
</evidence>
<evidence type="ECO:0000313" key="6">
    <source>
        <dbReference type="EMBL" id="MDX2958753.1"/>
    </source>
</evidence>
<keyword evidence="4 5" id="KW-0472">Membrane</keyword>
<evidence type="ECO:0000313" key="7">
    <source>
        <dbReference type="EMBL" id="MDX3018191.1"/>
    </source>
</evidence>
<dbReference type="AlphaFoldDB" id="A0AAP6B5W1"/>
<name>A0AAP6B5W1_9ACTN</name>
<accession>A0AAP6B5W1</accession>
<evidence type="ECO:0000256" key="3">
    <source>
        <dbReference type="ARBA" id="ARBA00022989"/>
    </source>
</evidence>
<dbReference type="GeneID" id="69806993"/>
<feature type="transmembrane region" description="Helical" evidence="5">
    <location>
        <begin position="114"/>
        <end position="130"/>
    </location>
</feature>
<dbReference type="GO" id="GO:0016020">
    <property type="term" value="C:membrane"/>
    <property type="evidence" value="ECO:0007669"/>
    <property type="project" value="UniProtKB-SubCell"/>
</dbReference>
<comment type="subcellular location">
    <subcellularLocation>
        <location evidence="1">Membrane</location>
        <topology evidence="1">Multi-pass membrane protein</topology>
    </subcellularLocation>
</comment>
<feature type="transmembrane region" description="Helical" evidence="5">
    <location>
        <begin position="60"/>
        <end position="82"/>
    </location>
</feature>
<dbReference type="EMBL" id="JARAWC010000002">
    <property type="protein sequence ID" value="MDX2958753.1"/>
    <property type="molecule type" value="Genomic_DNA"/>
</dbReference>
<evidence type="ECO:0000256" key="5">
    <source>
        <dbReference type="SAM" id="Phobius"/>
    </source>
</evidence>
<feature type="transmembrane region" description="Helical" evidence="5">
    <location>
        <begin position="25"/>
        <end position="48"/>
    </location>
</feature>
<dbReference type="RefSeq" id="WP_010358697.1">
    <property type="nucleotide sequence ID" value="NZ_BCMK01000065.1"/>
</dbReference>
<evidence type="ECO:0000313" key="9">
    <source>
        <dbReference type="Proteomes" id="UP001282288"/>
    </source>
</evidence>
<dbReference type="Proteomes" id="UP001282288">
    <property type="component" value="Unassembled WGS sequence"/>
</dbReference>
<evidence type="ECO:0000256" key="2">
    <source>
        <dbReference type="ARBA" id="ARBA00022692"/>
    </source>
</evidence>
<keyword evidence="2 5" id="KW-0812">Transmembrane</keyword>
<proteinExistence type="predicted"/>
<keyword evidence="8" id="KW-1185">Reference proteome</keyword>
<evidence type="ECO:0000256" key="4">
    <source>
        <dbReference type="ARBA" id="ARBA00023136"/>
    </source>
</evidence>
<reference evidence="6 8" key="1">
    <citation type="journal article" date="2023" name="Microb. Genom.">
        <title>Mesoterricola silvestris gen. nov., sp. nov., Mesoterricola sediminis sp. nov., Geothrix oryzae sp. nov., Geothrix edaphica sp. nov., Geothrix rubra sp. nov., and Geothrix limicola sp. nov., six novel members of Acidobacteriota isolated from soils.</title>
        <authorList>
            <person name="Weisberg A.J."/>
            <person name="Pearce E."/>
            <person name="Kramer C.G."/>
            <person name="Chang J.H."/>
            <person name="Clarke C.R."/>
        </authorList>
    </citation>
    <scope>NUCLEOTIDE SEQUENCE</scope>
    <source>
        <strain evidence="7 8">NB05-1H</strain>
        <strain evidence="6">NRRL_B-16521</strain>
    </source>
</reference>
<protein>
    <submittedName>
        <fullName evidence="6">DoxX family protein</fullName>
    </submittedName>
</protein>
<feature type="transmembrane region" description="Helical" evidence="5">
    <location>
        <begin position="89"/>
        <end position="108"/>
    </location>
</feature>
<dbReference type="Proteomes" id="UP001272987">
    <property type="component" value="Unassembled WGS sequence"/>
</dbReference>
<dbReference type="Pfam" id="PF13564">
    <property type="entry name" value="DoxX_2"/>
    <property type="match status" value="1"/>
</dbReference>
<gene>
    <name evidence="6" type="ORF">PV399_03335</name>
    <name evidence="7" type="ORF">PV666_09885</name>
</gene>
<organism evidence="6 9">
    <name type="scientific">Streptomyces acidiscabies</name>
    <dbReference type="NCBI Taxonomy" id="42234"/>
    <lineage>
        <taxon>Bacteria</taxon>
        <taxon>Bacillati</taxon>
        <taxon>Actinomycetota</taxon>
        <taxon>Actinomycetes</taxon>
        <taxon>Kitasatosporales</taxon>
        <taxon>Streptomycetaceae</taxon>
        <taxon>Streptomyces</taxon>
    </lineage>
</organism>
<keyword evidence="3 5" id="KW-1133">Transmembrane helix</keyword>
<evidence type="ECO:0000313" key="8">
    <source>
        <dbReference type="Proteomes" id="UP001272987"/>
    </source>
</evidence>
<comment type="caution">
    <text evidence="6">The sequence shown here is derived from an EMBL/GenBank/DDBJ whole genome shotgun (WGS) entry which is preliminary data.</text>
</comment>
<dbReference type="EMBL" id="JARAWP010000005">
    <property type="protein sequence ID" value="MDX3018191.1"/>
    <property type="molecule type" value="Genomic_DNA"/>
</dbReference>
<dbReference type="InterPro" id="IPR032808">
    <property type="entry name" value="DoxX"/>
</dbReference>
<sequence length="146" mass="15000">MSETTVPVATAPSTTPAPRARRARAVLRGVQILLALFFGAASALPKLIAHPAAVESFDRIGWGAPGMYTIGTLELAGAIALLIPALQSVGAASLAALMVGAFITQVTVFDGENAATPLIVFVPLAVIAWARRGTVTELAGLVRRQG</sequence>